<comment type="caution">
    <text evidence="1">The sequence shown here is derived from an EMBL/GenBank/DDBJ whole genome shotgun (WGS) entry which is preliminary data.</text>
</comment>
<dbReference type="AlphaFoldDB" id="A0A0F9RVZ8"/>
<gene>
    <name evidence="1" type="ORF">LCGC14_0848020</name>
</gene>
<reference evidence="1" key="1">
    <citation type="journal article" date="2015" name="Nature">
        <title>Complex archaea that bridge the gap between prokaryotes and eukaryotes.</title>
        <authorList>
            <person name="Spang A."/>
            <person name="Saw J.H."/>
            <person name="Jorgensen S.L."/>
            <person name="Zaremba-Niedzwiedzka K."/>
            <person name="Martijn J."/>
            <person name="Lind A.E."/>
            <person name="van Eijk R."/>
            <person name="Schleper C."/>
            <person name="Guy L."/>
            <person name="Ettema T.J."/>
        </authorList>
    </citation>
    <scope>NUCLEOTIDE SEQUENCE</scope>
</reference>
<organism evidence="1">
    <name type="scientific">marine sediment metagenome</name>
    <dbReference type="NCBI Taxonomy" id="412755"/>
    <lineage>
        <taxon>unclassified sequences</taxon>
        <taxon>metagenomes</taxon>
        <taxon>ecological metagenomes</taxon>
    </lineage>
</organism>
<protein>
    <submittedName>
        <fullName evidence="1">Uncharacterized protein</fullName>
    </submittedName>
</protein>
<sequence length="80" mass="8780">MTITRRRFRNKVIVLPSDVQDGDAFPIKIVAVAGFAGDWAAYVGPSDWSDDRIADAGTKISDKAAKELFFVLAMSGRGYR</sequence>
<name>A0A0F9RVZ8_9ZZZZ</name>
<accession>A0A0F9RVZ8</accession>
<proteinExistence type="predicted"/>
<dbReference type="EMBL" id="LAZR01002514">
    <property type="protein sequence ID" value="KKN29046.1"/>
    <property type="molecule type" value="Genomic_DNA"/>
</dbReference>
<evidence type="ECO:0000313" key="1">
    <source>
        <dbReference type="EMBL" id="KKN29046.1"/>
    </source>
</evidence>